<dbReference type="SUPFAM" id="SSF56112">
    <property type="entry name" value="Protein kinase-like (PK-like)"/>
    <property type="match status" value="1"/>
</dbReference>
<comment type="caution">
    <text evidence="1">The sequence shown here is derived from an EMBL/GenBank/DDBJ whole genome shotgun (WGS) entry which is preliminary data.</text>
</comment>
<dbReference type="GO" id="GO:0051082">
    <property type="term" value="F:unfolded protein binding"/>
    <property type="evidence" value="ECO:0007669"/>
    <property type="project" value="TreeGrafter"/>
</dbReference>
<dbReference type="PANTHER" id="PTHR13954">
    <property type="entry name" value="IRE1-RELATED"/>
    <property type="match status" value="1"/>
</dbReference>
<dbReference type="InterPro" id="IPR011009">
    <property type="entry name" value="Kinase-like_dom_sf"/>
</dbReference>
<name>A0A7D9LG79_PARCT</name>
<dbReference type="InterPro" id="IPR038357">
    <property type="entry name" value="KEN_sf"/>
</dbReference>
<dbReference type="InterPro" id="IPR010513">
    <property type="entry name" value="KEN_dom"/>
</dbReference>
<dbReference type="GO" id="GO:0036498">
    <property type="term" value="P:IRE1-mediated unfolded protein response"/>
    <property type="evidence" value="ECO:0007669"/>
    <property type="project" value="TreeGrafter"/>
</dbReference>
<dbReference type="GO" id="GO:0006397">
    <property type="term" value="P:mRNA processing"/>
    <property type="evidence" value="ECO:0007669"/>
    <property type="project" value="InterPro"/>
</dbReference>
<dbReference type="OrthoDB" id="63989at2759"/>
<dbReference type="Gene3D" id="1.20.1440.180">
    <property type="entry name" value="KEN domain"/>
    <property type="match status" value="1"/>
</dbReference>
<dbReference type="GO" id="GO:0005524">
    <property type="term" value="F:ATP binding"/>
    <property type="evidence" value="ECO:0007669"/>
    <property type="project" value="InterPro"/>
</dbReference>
<dbReference type="InterPro" id="IPR045133">
    <property type="entry name" value="IRE1/2-like"/>
</dbReference>
<proteinExistence type="predicted"/>
<accession>A0A7D9LG79</accession>
<dbReference type="SMART" id="SM00220">
    <property type="entry name" value="S_TKc"/>
    <property type="match status" value="1"/>
</dbReference>
<organism evidence="1 2">
    <name type="scientific">Paramuricea clavata</name>
    <name type="common">Red gorgonian</name>
    <name type="synonym">Violescent sea-whip</name>
    <dbReference type="NCBI Taxonomy" id="317549"/>
    <lineage>
        <taxon>Eukaryota</taxon>
        <taxon>Metazoa</taxon>
        <taxon>Cnidaria</taxon>
        <taxon>Anthozoa</taxon>
        <taxon>Octocorallia</taxon>
        <taxon>Malacalcyonacea</taxon>
        <taxon>Plexauridae</taxon>
        <taxon>Paramuricea</taxon>
    </lineage>
</organism>
<reference evidence="1" key="1">
    <citation type="submission" date="2020-04" db="EMBL/GenBank/DDBJ databases">
        <authorList>
            <person name="Alioto T."/>
            <person name="Alioto T."/>
            <person name="Gomez Garrido J."/>
        </authorList>
    </citation>
    <scope>NUCLEOTIDE SEQUENCE</scope>
    <source>
        <strain evidence="1">A484AB</strain>
    </source>
</reference>
<evidence type="ECO:0000313" key="2">
    <source>
        <dbReference type="Proteomes" id="UP001152795"/>
    </source>
</evidence>
<dbReference type="InterPro" id="IPR000719">
    <property type="entry name" value="Prot_kinase_dom"/>
</dbReference>
<dbReference type="PANTHER" id="PTHR13954:SF28">
    <property type="match status" value="1"/>
</dbReference>
<sequence length="645" mass="74205">MANVVSTTGTPSLEKRRWSTISICLNKILAPNLKNAIAAEFQDWYNLLTKPPTEIDKQVFEKHLETLPPSKFPLKYENINDNNVHKSPSTHDYAVKDPLSLAKVFLQPYMAKFTGFDETMDFYAVLTIMLEAEPFVTCGTAIHAKNIREAVWSNMWSVDDFSMWTDAKFNETIKEMQSLVESTNLSDTVKKEVCDELQHCKCKARNESWKWKKVSKAYEEKFEKLIEHGRKYTDEIMEINGVRVCLKEEFLIGKGGQSIGVYLGLGRDGSEKAIKLFFKATHGDLAKEEKELLTICKTEELAHVVTYWYFDDTSHDMFAFLIMELCEETLEKFVARNTLDDLIKVAHDIVQQILKGLADLHKKPHCILHRDLKPLNILRNVHDKWLLADFGIGRILPDDQTTHISVERGTKKWKATESCSESGSSDDTKVLYKAESDIQVTGMVAFYILTKGEHPFGEAEQVRANLLAANPVNLNMLDGHPFAKDLISWMLSHKPEDRPSAEEALQHPYLKSKEQQFNLLCGIGNEPHVKKNDVNSDAVKELNKDTSDWITQMDIDVLNYLSYDRLKKIQFKYTSSWTDCLRLIRNIKEHWKDCPRMEPEAIKVGDPQEYFLNLFPDLVLRVYKIARSCDDLKELPGLKEYFKAQ</sequence>
<dbReference type="Pfam" id="PF00069">
    <property type="entry name" value="Pkinase"/>
    <property type="match status" value="1"/>
</dbReference>
<gene>
    <name evidence="1" type="ORF">PACLA_8A023087</name>
</gene>
<dbReference type="GO" id="GO:0070059">
    <property type="term" value="P:intrinsic apoptotic signaling pathway in response to endoplasmic reticulum stress"/>
    <property type="evidence" value="ECO:0007669"/>
    <property type="project" value="TreeGrafter"/>
</dbReference>
<dbReference type="PROSITE" id="PS51392">
    <property type="entry name" value="KEN"/>
    <property type="match status" value="1"/>
</dbReference>
<keyword evidence="1" id="KW-0418">Kinase</keyword>
<evidence type="ECO:0000313" key="1">
    <source>
        <dbReference type="EMBL" id="CAB4033405.1"/>
    </source>
</evidence>
<dbReference type="AlphaFoldDB" id="A0A7D9LG79"/>
<dbReference type="Gene3D" id="1.10.510.10">
    <property type="entry name" value="Transferase(Phosphotransferase) domain 1"/>
    <property type="match status" value="2"/>
</dbReference>
<dbReference type="EMBL" id="CACRXK020019221">
    <property type="protein sequence ID" value="CAB4033405.1"/>
    <property type="molecule type" value="Genomic_DNA"/>
</dbReference>
<keyword evidence="1" id="KW-0808">Transferase</keyword>
<dbReference type="Pfam" id="PF06479">
    <property type="entry name" value="Ribonuc_2-5A"/>
    <property type="match status" value="1"/>
</dbReference>
<dbReference type="Proteomes" id="UP001152795">
    <property type="component" value="Unassembled WGS sequence"/>
</dbReference>
<dbReference type="PROSITE" id="PS50011">
    <property type="entry name" value="PROTEIN_KINASE_DOM"/>
    <property type="match status" value="1"/>
</dbReference>
<dbReference type="GO" id="GO:1990604">
    <property type="term" value="C:IRE1-TRAF2-ASK1 complex"/>
    <property type="evidence" value="ECO:0007669"/>
    <property type="project" value="TreeGrafter"/>
</dbReference>
<keyword evidence="2" id="KW-1185">Reference proteome</keyword>
<dbReference type="GO" id="GO:0004674">
    <property type="term" value="F:protein serine/threonine kinase activity"/>
    <property type="evidence" value="ECO:0007669"/>
    <property type="project" value="InterPro"/>
</dbReference>
<dbReference type="GO" id="GO:0004521">
    <property type="term" value="F:RNA endonuclease activity"/>
    <property type="evidence" value="ECO:0007669"/>
    <property type="project" value="InterPro"/>
</dbReference>
<protein>
    <submittedName>
        <fullName evidence="1">Serine threonine- kinase ppk4-like</fullName>
    </submittedName>
</protein>